<evidence type="ECO:0000313" key="1">
    <source>
        <dbReference type="EMBL" id="CDW21895.1"/>
    </source>
</evidence>
<dbReference type="EMBL" id="HACA01004534">
    <property type="protein sequence ID" value="CDW21895.1"/>
    <property type="molecule type" value="Transcribed_RNA"/>
</dbReference>
<name>A0A0K2T7Y7_LEPSM</name>
<sequence>MTWRNETTHCLYDHVSSNITLIYLQKTTLFITRKTQYL</sequence>
<protein>
    <submittedName>
        <fullName evidence="1">Uncharacterized protein</fullName>
    </submittedName>
</protein>
<accession>A0A0K2T7Y7</accession>
<proteinExistence type="predicted"/>
<organism evidence="1">
    <name type="scientific">Lepeophtheirus salmonis</name>
    <name type="common">Salmon louse</name>
    <name type="synonym">Caligus salmonis</name>
    <dbReference type="NCBI Taxonomy" id="72036"/>
    <lineage>
        <taxon>Eukaryota</taxon>
        <taxon>Metazoa</taxon>
        <taxon>Ecdysozoa</taxon>
        <taxon>Arthropoda</taxon>
        <taxon>Crustacea</taxon>
        <taxon>Multicrustacea</taxon>
        <taxon>Hexanauplia</taxon>
        <taxon>Copepoda</taxon>
        <taxon>Siphonostomatoida</taxon>
        <taxon>Caligidae</taxon>
        <taxon>Lepeophtheirus</taxon>
    </lineage>
</organism>
<dbReference type="AlphaFoldDB" id="A0A0K2T7Y7"/>
<reference evidence="1" key="1">
    <citation type="submission" date="2014-05" db="EMBL/GenBank/DDBJ databases">
        <authorList>
            <person name="Chronopoulou M."/>
        </authorList>
    </citation>
    <scope>NUCLEOTIDE SEQUENCE</scope>
    <source>
        <tissue evidence="1">Whole organism</tissue>
    </source>
</reference>